<dbReference type="AlphaFoldDB" id="A0A261SST3"/>
<keyword evidence="1" id="KW-0472">Membrane</keyword>
<evidence type="ECO:0000313" key="2">
    <source>
        <dbReference type="EMBL" id="OZI40449.1"/>
    </source>
</evidence>
<reference evidence="2 5" key="1">
    <citation type="submission" date="2017-05" db="EMBL/GenBank/DDBJ databases">
        <title>Complete and WGS of Bordetella genogroups.</title>
        <authorList>
            <person name="Spilker T."/>
            <person name="LiPuma J."/>
        </authorList>
    </citation>
    <scope>NUCLEOTIDE SEQUENCE [LARGE SCALE GENOMIC DNA]</scope>
    <source>
        <strain evidence="2 5">AU17610</strain>
    </source>
</reference>
<evidence type="ECO:0000256" key="1">
    <source>
        <dbReference type="SAM" id="Phobius"/>
    </source>
</evidence>
<comment type="caution">
    <text evidence="2">The sequence shown here is derived from an EMBL/GenBank/DDBJ whole genome shotgun (WGS) entry which is preliminary data.</text>
</comment>
<keyword evidence="1" id="KW-1133">Transmembrane helix</keyword>
<protein>
    <submittedName>
        <fullName evidence="2">Uncharacterized protein</fullName>
    </submittedName>
</protein>
<proteinExistence type="predicted"/>
<gene>
    <name evidence="3" type="ORF">CAL27_04035</name>
    <name evidence="2" type="ORF">CEG14_01395</name>
</gene>
<dbReference type="RefSeq" id="WP_094824567.1">
    <property type="nucleotide sequence ID" value="NZ_NEVL01000001.1"/>
</dbReference>
<dbReference type="OrthoDB" id="8911469at2"/>
<organism evidence="2 5">
    <name type="scientific">Bordetella genomosp. 1</name>
    <dbReference type="NCBI Taxonomy" id="1395607"/>
    <lineage>
        <taxon>Bacteria</taxon>
        <taxon>Pseudomonadati</taxon>
        <taxon>Pseudomonadota</taxon>
        <taxon>Betaproteobacteria</taxon>
        <taxon>Burkholderiales</taxon>
        <taxon>Alcaligenaceae</taxon>
        <taxon>Bordetella</taxon>
    </lineage>
</organism>
<accession>A0A261SST3</accession>
<reference evidence="3 4" key="2">
    <citation type="submission" date="2017-05" db="EMBL/GenBank/DDBJ databases">
        <title>Complete and WGS of Bordetella genogroups.</title>
        <authorList>
            <person name="Spilker T."/>
            <person name="Lipuma J."/>
        </authorList>
    </citation>
    <scope>NUCLEOTIDE SEQUENCE [LARGE SCALE GENOMIC DNA]</scope>
    <source>
        <strain evidence="3 4">AU9795</strain>
    </source>
</reference>
<feature type="transmembrane region" description="Helical" evidence="1">
    <location>
        <begin position="20"/>
        <end position="42"/>
    </location>
</feature>
<dbReference type="Proteomes" id="UP000216354">
    <property type="component" value="Unassembled WGS sequence"/>
</dbReference>
<evidence type="ECO:0000313" key="3">
    <source>
        <dbReference type="EMBL" id="OZI68642.1"/>
    </source>
</evidence>
<keyword evidence="1" id="KW-0812">Transmembrane</keyword>
<feature type="transmembrane region" description="Helical" evidence="1">
    <location>
        <begin position="62"/>
        <end position="86"/>
    </location>
</feature>
<dbReference type="EMBL" id="NEVR01000001">
    <property type="protein sequence ID" value="OZI68642.1"/>
    <property type="molecule type" value="Genomic_DNA"/>
</dbReference>
<evidence type="ECO:0000313" key="4">
    <source>
        <dbReference type="Proteomes" id="UP000216354"/>
    </source>
</evidence>
<dbReference type="Proteomes" id="UP000217005">
    <property type="component" value="Unassembled WGS sequence"/>
</dbReference>
<keyword evidence="4" id="KW-1185">Reference proteome</keyword>
<sequence length="103" mass="11233">MRDIQIRKLSFKSVFKLIAIGQYLAWIPFAILCALGTFAGLGSIQWNGQTLQGFNALLMSPVIGFIIATAVTLIVGTSTALGLWLWSKLRPLTLRVKDIDPAA</sequence>
<evidence type="ECO:0000313" key="5">
    <source>
        <dbReference type="Proteomes" id="UP000217005"/>
    </source>
</evidence>
<name>A0A261SST3_9BORD</name>
<dbReference type="EMBL" id="NEVL01000001">
    <property type="protein sequence ID" value="OZI40449.1"/>
    <property type="molecule type" value="Genomic_DNA"/>
</dbReference>